<dbReference type="InterPro" id="IPR027417">
    <property type="entry name" value="P-loop_NTPase"/>
</dbReference>
<dbReference type="SUPFAM" id="SSF50978">
    <property type="entry name" value="WD40 repeat-like"/>
    <property type="match status" value="1"/>
</dbReference>
<comment type="caution">
    <text evidence="6">The sequence shown here is derived from an EMBL/GenBank/DDBJ whole genome shotgun (WGS) entry which is preliminary data.</text>
</comment>
<feature type="region of interest" description="Disordered" evidence="4">
    <location>
        <begin position="1"/>
        <end position="33"/>
    </location>
</feature>
<dbReference type="InterPro" id="IPR036322">
    <property type="entry name" value="WD40_repeat_dom_sf"/>
</dbReference>
<dbReference type="SUPFAM" id="SSF50969">
    <property type="entry name" value="YVTN repeat-like/Quinoprotein amine dehydrogenase"/>
    <property type="match status" value="1"/>
</dbReference>
<feature type="repeat" description="WD" evidence="3">
    <location>
        <begin position="1179"/>
        <end position="1213"/>
    </location>
</feature>
<accession>A0A8H3AEZ7</accession>
<feature type="repeat" description="WD" evidence="3">
    <location>
        <begin position="1348"/>
        <end position="1382"/>
    </location>
</feature>
<feature type="domain" description="Nephrocystin 3-like N-terminal" evidence="5">
    <location>
        <begin position="246"/>
        <end position="404"/>
    </location>
</feature>
<proteinExistence type="predicted"/>
<feature type="repeat" description="WD" evidence="3">
    <location>
        <begin position="1043"/>
        <end position="1084"/>
    </location>
</feature>
<evidence type="ECO:0000313" key="6">
    <source>
        <dbReference type="EMBL" id="CAE6414775.1"/>
    </source>
</evidence>
<feature type="repeat" description="WD" evidence="3">
    <location>
        <begin position="1391"/>
        <end position="1432"/>
    </location>
</feature>
<sequence length="1576" mass="175883">MPTFFKQRNKHSKNEVANPDHSPQSSLEETRVLDKKSSKWGQLGNTIKKISNKVEFGPITEAVLGIKNILEQVEGVTNGHQEYEMLLNELNGLAQIIHDFLDSSLPLQVTTSMKNISDSNKREVVAVEKILNKGPSERFLARAEVDFDSVLKHYRQLEGHVYRLSLNANLSTAALVQEQMKASNSLIFMSSTHAIRYTLQETRLDRMNTLLDRLNPAHSARYDSTKASDLNRGQCTPGTRVKVLDDMLKWVHNQQTESVYWTNGMAGTGKTTISYSLCTKLESSHLLAASFFCTRSLLDCKDVNRIIPSIAYQIAQFSDPYCYELFQVLQNNRDIAHRLLESQFEALISNPLLQPNVQETLPSVMVVVIDALDECEDKTSTGKILRLLLSDEYNLPIKFFIFSRPEVEIREQMAKQQNIQNNRLILHELEKAVVQSDIRTYLGDAFSDVKSRLNKSQANILDQQIEILVQRSGELFIYAATAVRYISHSNFTQDRLRRFQQVLTASSSDEVASQRDLDNLYSMILKQAFDDPGLCSEDRRVMKLVLDTVICAQEPITIGELTDILQLQPPERVRSALQPLWSVLHVTGMEMSELVATFHASFPDFMLDSKRSNDYHCRATQLHDLLAQSCFSCIQRVTPGFNICGLESSFKADDEIPDLVVRVRDAIPSLLFYSCRYWSAHLSLSSRPTNLINDLEVFLSCKLLLWMEVLNLKKAMNIGVDIIQRAVECCLNRSDKLLDLAQDAARFVTSFAAAPVSESTPHIYISMLPFWPHSAPLSKCYRPRILGMVKIEGKSVLARRTKPLLLAEWRLQGAANTAAISPDGKSLAIAVASNIHIIDSSTGREVLKPMCGHTDKITSIDFSPDGASIVSGSIDKTVRLWDVHSGREITTQLMEHKKSVLSVAFSPVNNIIASGSADCTVRIWDISRAGQLIGTLEGHSLSVGAVKFSPDGTSIVSGSDDWSMRVWDTQTGNQRLGPPSKLKDFPNQPILEFPVSPDFRTELNRDLRSYKINGFVKTERYKLLEQPVLPAKHEELLVELAQEKQLSNTIYSVDFSPDGSYIASGCRDGTLRLWGSAKGNQVCSLLAAGSLSSVICAKFTPDGTRIISGAADGTVCVWSVETKKLVLGPLSVHRAMVTWVGCSHDSVRAFSVSADKTIRIWDLQSKPAPVDPVIRSGRVTASCFSLDGFKYVSGDADSNVRLWDTRSCRSTASRRNVWYTRGQPHLARETRMEIHAVAISPDGKRIAYEGGGLLRLWDLQRNRLIDISKASDLNHLVFSHSGQRIAIANPRGIQILHGTSGRPNATITTASGVNTLAYSLSDSLLATGLEDGQVVVLSMRVGSFPLYLGRHEGQVTSIAVSRNGLHLVSGSRDKTLRVWHIEGGEIPFGPIRGHIGPINSVNFSPDGNYIVSASMDEGIHLWDVESRARIIGPLSWHTKSIHSVSFFPDSTRIVSGTSDGSILVWDTQILKYLDEGGSHVPRSTWNMREDGWITDEESRLLIWIPHDLRTVVLPVHAAPANDLNLRIRLDFESAYIGESWLKCHHTESTISVYDTSLWEQGRSYFESWCRYLTNTP</sequence>
<dbReference type="InterPro" id="IPR015943">
    <property type="entry name" value="WD40/YVTN_repeat-like_dom_sf"/>
</dbReference>
<dbReference type="PROSITE" id="PS50082">
    <property type="entry name" value="WD_REPEATS_2"/>
    <property type="match status" value="10"/>
</dbReference>
<dbReference type="PRINTS" id="PR00320">
    <property type="entry name" value="GPROTEINBRPT"/>
</dbReference>
<dbReference type="Gene3D" id="2.130.10.10">
    <property type="entry name" value="YVTN repeat-like/Quinoprotein amine dehydrogenase"/>
    <property type="match status" value="4"/>
</dbReference>
<dbReference type="EMBL" id="CAJMXA010000076">
    <property type="protein sequence ID" value="CAE6414775.1"/>
    <property type="molecule type" value="Genomic_DNA"/>
</dbReference>
<evidence type="ECO:0000259" key="5">
    <source>
        <dbReference type="Pfam" id="PF24883"/>
    </source>
</evidence>
<dbReference type="PROSITE" id="PS00678">
    <property type="entry name" value="WD_REPEATS_1"/>
    <property type="match status" value="5"/>
</dbReference>
<feature type="repeat" description="WD" evidence="3">
    <location>
        <begin position="1130"/>
        <end position="1165"/>
    </location>
</feature>
<reference evidence="6" key="1">
    <citation type="submission" date="2021-01" db="EMBL/GenBank/DDBJ databases">
        <authorList>
            <person name="Kaushik A."/>
        </authorList>
    </citation>
    <scope>NUCLEOTIDE SEQUENCE</scope>
    <source>
        <strain evidence="6">AG6-10EEA</strain>
    </source>
</reference>
<evidence type="ECO:0000256" key="3">
    <source>
        <dbReference type="PROSITE-ProRule" id="PRU00221"/>
    </source>
</evidence>
<dbReference type="Pfam" id="PF24883">
    <property type="entry name" value="NPHP3_N"/>
    <property type="match status" value="1"/>
</dbReference>
<dbReference type="InterPro" id="IPR020472">
    <property type="entry name" value="WD40_PAC1"/>
</dbReference>
<dbReference type="Gene3D" id="3.40.50.300">
    <property type="entry name" value="P-loop containing nucleotide triphosphate hydrolases"/>
    <property type="match status" value="1"/>
</dbReference>
<dbReference type="Proteomes" id="UP000663853">
    <property type="component" value="Unassembled WGS sequence"/>
</dbReference>
<name>A0A8H3AEZ7_9AGAM</name>
<dbReference type="InterPro" id="IPR011044">
    <property type="entry name" value="Quino_amine_DH_bsu"/>
</dbReference>
<feature type="repeat" description="WD" evidence="3">
    <location>
        <begin position="850"/>
        <end position="891"/>
    </location>
</feature>
<keyword evidence="1 3" id="KW-0853">WD repeat</keyword>
<dbReference type="SUPFAM" id="SSF52540">
    <property type="entry name" value="P-loop containing nucleoside triphosphate hydrolases"/>
    <property type="match status" value="1"/>
</dbReference>
<dbReference type="PROSITE" id="PS50294">
    <property type="entry name" value="WD_REPEATS_REGION"/>
    <property type="match status" value="9"/>
</dbReference>
<dbReference type="SMART" id="SM00320">
    <property type="entry name" value="WD40"/>
    <property type="match status" value="13"/>
</dbReference>
<dbReference type="InterPro" id="IPR019775">
    <property type="entry name" value="WD40_repeat_CS"/>
</dbReference>
<feature type="repeat" description="WD" evidence="3">
    <location>
        <begin position="936"/>
        <end position="977"/>
    </location>
</feature>
<protein>
    <recommendedName>
        <fullName evidence="5">Nephrocystin 3-like N-terminal domain-containing protein</fullName>
    </recommendedName>
</protein>
<organism evidence="6 7">
    <name type="scientific">Rhizoctonia solani</name>
    <dbReference type="NCBI Taxonomy" id="456999"/>
    <lineage>
        <taxon>Eukaryota</taxon>
        <taxon>Fungi</taxon>
        <taxon>Dikarya</taxon>
        <taxon>Basidiomycota</taxon>
        <taxon>Agaricomycotina</taxon>
        <taxon>Agaricomycetes</taxon>
        <taxon>Cantharellales</taxon>
        <taxon>Ceratobasidiaceae</taxon>
        <taxon>Rhizoctonia</taxon>
    </lineage>
</organism>
<dbReference type="PANTHER" id="PTHR22847:SF637">
    <property type="entry name" value="WD REPEAT DOMAIN 5B"/>
    <property type="match status" value="1"/>
</dbReference>
<evidence type="ECO:0000313" key="7">
    <source>
        <dbReference type="Proteomes" id="UP000663853"/>
    </source>
</evidence>
<evidence type="ECO:0000256" key="4">
    <source>
        <dbReference type="SAM" id="MobiDB-lite"/>
    </source>
</evidence>
<dbReference type="InterPro" id="IPR056884">
    <property type="entry name" value="NPHP3-like_N"/>
</dbReference>
<keyword evidence="2" id="KW-0677">Repeat</keyword>
<dbReference type="Pfam" id="PF00400">
    <property type="entry name" value="WD40"/>
    <property type="match status" value="10"/>
</dbReference>
<feature type="repeat" description="WD" evidence="3">
    <location>
        <begin position="893"/>
        <end position="927"/>
    </location>
</feature>
<feature type="repeat" description="WD" evidence="3">
    <location>
        <begin position="1434"/>
        <end position="1466"/>
    </location>
</feature>
<dbReference type="InterPro" id="IPR001680">
    <property type="entry name" value="WD40_rpt"/>
</dbReference>
<evidence type="ECO:0000256" key="1">
    <source>
        <dbReference type="ARBA" id="ARBA00022574"/>
    </source>
</evidence>
<feature type="repeat" description="WD" evidence="3">
    <location>
        <begin position="1087"/>
        <end position="1128"/>
    </location>
</feature>
<dbReference type="GO" id="GO:1990234">
    <property type="term" value="C:transferase complex"/>
    <property type="evidence" value="ECO:0007669"/>
    <property type="project" value="UniProtKB-ARBA"/>
</dbReference>
<dbReference type="PANTHER" id="PTHR22847">
    <property type="entry name" value="WD40 REPEAT PROTEIN"/>
    <property type="match status" value="1"/>
</dbReference>
<gene>
    <name evidence="6" type="ORF">RDB_LOCUS4863</name>
</gene>
<dbReference type="CDD" id="cd00200">
    <property type="entry name" value="WD40"/>
    <property type="match status" value="2"/>
</dbReference>
<evidence type="ECO:0000256" key="2">
    <source>
        <dbReference type="ARBA" id="ARBA00022737"/>
    </source>
</evidence>